<dbReference type="InterPro" id="IPR050219">
    <property type="entry name" value="DnaG_primase"/>
</dbReference>
<dbReference type="GO" id="GO:0003899">
    <property type="term" value="F:DNA-directed RNA polymerase activity"/>
    <property type="evidence" value="ECO:0007669"/>
    <property type="project" value="InterPro"/>
</dbReference>
<feature type="domain" description="Zinc finger CHC2-type" evidence="4">
    <location>
        <begin position="537"/>
        <end position="586"/>
    </location>
</feature>
<dbReference type="SUPFAM" id="SSF57783">
    <property type="entry name" value="Zinc beta-ribbon"/>
    <property type="match status" value="1"/>
</dbReference>
<dbReference type="PANTHER" id="PTHR30313">
    <property type="entry name" value="DNA PRIMASE"/>
    <property type="match status" value="1"/>
</dbReference>
<evidence type="ECO:0000256" key="3">
    <source>
        <dbReference type="ARBA" id="ARBA00022833"/>
    </source>
</evidence>
<dbReference type="STRING" id="1618659.UV11_C0031G0021"/>
<keyword evidence="3" id="KW-0862">Zinc</keyword>
<accession>A0A0G1BJ18</accession>
<dbReference type="Gene3D" id="3.90.580.10">
    <property type="entry name" value="Zinc finger, CHC2-type domain"/>
    <property type="match status" value="1"/>
</dbReference>
<dbReference type="InterPro" id="IPR034154">
    <property type="entry name" value="TOPRIM_DnaG/twinkle"/>
</dbReference>
<dbReference type="InterPro" id="IPR037068">
    <property type="entry name" value="DNA_primase_core_N_sf"/>
</dbReference>
<dbReference type="Proteomes" id="UP000034036">
    <property type="component" value="Unassembled WGS sequence"/>
</dbReference>
<dbReference type="GO" id="GO:0006269">
    <property type="term" value="P:DNA replication, synthesis of primer"/>
    <property type="evidence" value="ECO:0007669"/>
    <property type="project" value="TreeGrafter"/>
</dbReference>
<dbReference type="Pfam" id="PF01807">
    <property type="entry name" value="Zn_ribbon_DnaG"/>
    <property type="match status" value="1"/>
</dbReference>
<protein>
    <recommendedName>
        <fullName evidence="4">Zinc finger CHC2-type domain-containing protein</fullName>
    </recommendedName>
</protein>
<name>A0A0G1BJ18_9BACT</name>
<evidence type="ECO:0000256" key="2">
    <source>
        <dbReference type="ARBA" id="ARBA00022771"/>
    </source>
</evidence>
<dbReference type="EMBL" id="LCDF01000031">
    <property type="protein sequence ID" value="KKS46271.1"/>
    <property type="molecule type" value="Genomic_DNA"/>
</dbReference>
<dbReference type="InterPro" id="IPR002694">
    <property type="entry name" value="Znf_CHC2"/>
</dbReference>
<dbReference type="GO" id="GO:0008270">
    <property type="term" value="F:zinc ion binding"/>
    <property type="evidence" value="ECO:0007669"/>
    <property type="project" value="UniProtKB-KW"/>
</dbReference>
<dbReference type="CDD" id="cd01029">
    <property type="entry name" value="TOPRIM_primases"/>
    <property type="match status" value="1"/>
</dbReference>
<dbReference type="SMART" id="SM00400">
    <property type="entry name" value="ZnF_CHCC"/>
    <property type="match status" value="1"/>
</dbReference>
<dbReference type="SUPFAM" id="SSF56731">
    <property type="entry name" value="DNA primase core"/>
    <property type="match status" value="1"/>
</dbReference>
<dbReference type="PANTHER" id="PTHR30313:SF2">
    <property type="entry name" value="DNA PRIMASE"/>
    <property type="match status" value="1"/>
</dbReference>
<evidence type="ECO:0000313" key="5">
    <source>
        <dbReference type="EMBL" id="KKS46271.1"/>
    </source>
</evidence>
<proteinExistence type="predicted"/>
<dbReference type="GO" id="GO:0003677">
    <property type="term" value="F:DNA binding"/>
    <property type="evidence" value="ECO:0007669"/>
    <property type="project" value="InterPro"/>
</dbReference>
<dbReference type="GO" id="GO:0005737">
    <property type="term" value="C:cytoplasm"/>
    <property type="evidence" value="ECO:0007669"/>
    <property type="project" value="TreeGrafter"/>
</dbReference>
<keyword evidence="2" id="KW-0863">Zinc-finger</keyword>
<gene>
    <name evidence="5" type="ORF">UV11_C0031G0021</name>
</gene>
<dbReference type="AlphaFoldDB" id="A0A0G1BJ18"/>
<dbReference type="InterPro" id="IPR036977">
    <property type="entry name" value="DNA_primase_Znf_CHC2"/>
</dbReference>
<comment type="caution">
    <text evidence="5">The sequence shown here is derived from an EMBL/GenBank/DDBJ whole genome shotgun (WGS) entry which is preliminary data.</text>
</comment>
<organism evidence="5 6">
    <name type="scientific">Candidatus Giovannonibacteria bacterium GW2011_GWF2_42_19</name>
    <dbReference type="NCBI Taxonomy" id="1618659"/>
    <lineage>
        <taxon>Bacteria</taxon>
        <taxon>Candidatus Giovannoniibacteriota</taxon>
    </lineage>
</organism>
<reference evidence="5 6" key="1">
    <citation type="journal article" date="2015" name="Nature">
        <title>rRNA introns, odd ribosomes, and small enigmatic genomes across a large radiation of phyla.</title>
        <authorList>
            <person name="Brown C.T."/>
            <person name="Hug L.A."/>
            <person name="Thomas B.C."/>
            <person name="Sharon I."/>
            <person name="Castelle C.J."/>
            <person name="Singh A."/>
            <person name="Wilkins M.J."/>
            <person name="Williams K.H."/>
            <person name="Banfield J.F."/>
        </authorList>
    </citation>
    <scope>NUCLEOTIDE SEQUENCE [LARGE SCALE GENOMIC DNA]</scope>
</reference>
<evidence type="ECO:0000256" key="1">
    <source>
        <dbReference type="ARBA" id="ARBA00022723"/>
    </source>
</evidence>
<keyword evidence="1" id="KW-0479">Metal-binding</keyword>
<sequence>METPEIRFAEIFSGAPVIFQDWTTEAYGNRSARWKEVQEALISTGTAANESDALVFVRLISEDVGGDGAHFAYADLTGEDTASLYMSQLRERLKKNQERSKNPYRFFGTLGHQAIPQLFVSDLYKPRTKILSASDGQLSLSLDRQLSFFEDGFGGGGFSVELVDSARRLKWNYAKTIFKSVERSWKYAKDAIEENDRGRFHEAITQLRKSLAPVYGIFVDKIALHKYANEEAVLIALTSWARAALYYRNETGKRILFREVRVTGRKPGGFSGGRLDALELKRADGLKFSKSELRTLQKLSGSSFISAGHLLLKLSSFFGDSIVAVIRDWKFAVGDGVDGKIIRPSDVREKPIPAHLRQILRYLSFVTVDHADLCRKLKKDSWPFFERFGLRGALEYFLPEEVVVHEVDAKISDLKLAFKNETSELDEAPRRAQIRKLWNKLLLSAIKLLDGKEMEVYSRPILMSSSGELFQKELTPVEFANHHRKIPEKADVFGIIEVRGVDSKGEARLVMRYDKLIEAVESGEVRVKGAFIIGKELMISCPLHNERTPSMWLYLQREKKGFKCFGCGKSGQIDEKSIPPDADIVVMPSYRKSVIERDQLWSVPVIPEFHHRIMSLAQRILQENFRHSEGERYLAKARGLDTDLAYKMGAGFANDNLIHVLLDLEYTLDDLIACGLVKISPKVFSATITNLLLRRGMKMGEIVREFGKSQKKGVITGYPWSMLQGRVTFPLEMDGRLTKFYGRATDDRGLKHMKSSGNVVQGGFNMGVLKTDIKEVFLVEAAICAITLHQMGYSNVIAKIGPKIWNILDAIIRSGKNLAIGLDIDANEYATGQTKTVEIMEYVKKVAPHIGVRNFTADFVRQYGISDFKDFNGWWVDHGRFRTPNW</sequence>
<dbReference type="Gene3D" id="3.90.980.10">
    <property type="entry name" value="DNA primase, catalytic core, N-terminal domain"/>
    <property type="match status" value="1"/>
</dbReference>
<evidence type="ECO:0000259" key="4">
    <source>
        <dbReference type="SMART" id="SM00400"/>
    </source>
</evidence>
<evidence type="ECO:0000313" key="6">
    <source>
        <dbReference type="Proteomes" id="UP000034036"/>
    </source>
</evidence>